<evidence type="ECO:0000313" key="2">
    <source>
        <dbReference type="EMBL" id="KAA9133455.1"/>
    </source>
</evidence>
<comment type="caution">
    <text evidence="2">The sequence shown here is derived from an EMBL/GenBank/DDBJ whole genome shotgun (WGS) entry which is preliminary data.</text>
</comment>
<accession>A0A5N0TEI9</accession>
<protein>
    <submittedName>
        <fullName evidence="2">Uncharacterized protein</fullName>
    </submittedName>
</protein>
<dbReference type="Pfam" id="PF08809">
    <property type="entry name" value="DUF1799"/>
    <property type="match status" value="1"/>
</dbReference>
<gene>
    <name evidence="2" type="ORF">F3N42_03640</name>
</gene>
<feature type="region of interest" description="Disordered" evidence="1">
    <location>
        <begin position="1"/>
        <end position="30"/>
    </location>
</feature>
<dbReference type="AlphaFoldDB" id="A0A5N0TEI9"/>
<evidence type="ECO:0000256" key="1">
    <source>
        <dbReference type="SAM" id="MobiDB-lite"/>
    </source>
</evidence>
<organism evidence="2 3">
    <name type="scientific">Marinihelvus fidelis</name>
    <dbReference type="NCBI Taxonomy" id="2613842"/>
    <lineage>
        <taxon>Bacteria</taxon>
        <taxon>Pseudomonadati</taxon>
        <taxon>Pseudomonadota</taxon>
        <taxon>Gammaproteobacteria</taxon>
        <taxon>Chromatiales</taxon>
        <taxon>Wenzhouxiangellaceae</taxon>
        <taxon>Marinihelvus</taxon>
    </lineage>
</organism>
<feature type="compositionally biased region" description="Acidic residues" evidence="1">
    <location>
        <begin position="1"/>
        <end position="12"/>
    </location>
</feature>
<dbReference type="RefSeq" id="WP_150863016.1">
    <property type="nucleotide sequence ID" value="NZ_VYXP01000002.1"/>
</dbReference>
<keyword evidence="3" id="KW-1185">Reference proteome</keyword>
<name>A0A5N0TEI9_9GAMM</name>
<dbReference type="InterPro" id="IPR014915">
    <property type="entry name" value="Phage_TLS_TfmB"/>
</dbReference>
<sequence length="111" mass="12814">MNDNGAPDDDDDQHFIMDQAEPEPQAPDPCERFEVWPENWPAWVLFCRVSTQWRLRPDGRACGLEYSSIGLVMDSERVHSARRRGELFRDVQQIEVGALNEWAKQARKDGA</sequence>
<reference evidence="2 3" key="1">
    <citation type="submission" date="2019-09" db="EMBL/GenBank/DDBJ databases">
        <title>Wenzhouxiangella sp. Genome sequencing and assembly.</title>
        <authorList>
            <person name="Zhang R."/>
        </authorList>
    </citation>
    <scope>NUCLEOTIDE SEQUENCE [LARGE SCALE GENOMIC DNA]</scope>
    <source>
        <strain evidence="2 3">W260</strain>
    </source>
</reference>
<evidence type="ECO:0000313" key="3">
    <source>
        <dbReference type="Proteomes" id="UP000325372"/>
    </source>
</evidence>
<dbReference type="EMBL" id="VYXP01000002">
    <property type="protein sequence ID" value="KAA9133455.1"/>
    <property type="molecule type" value="Genomic_DNA"/>
</dbReference>
<proteinExistence type="predicted"/>
<dbReference type="Proteomes" id="UP000325372">
    <property type="component" value="Unassembled WGS sequence"/>
</dbReference>